<dbReference type="EMBL" id="BSPD01000079">
    <property type="protein sequence ID" value="GLS27454.1"/>
    <property type="molecule type" value="Genomic_DNA"/>
</dbReference>
<protein>
    <submittedName>
        <fullName evidence="1">Uncharacterized protein</fullName>
    </submittedName>
</protein>
<dbReference type="Proteomes" id="UP001156870">
    <property type="component" value="Unassembled WGS sequence"/>
</dbReference>
<evidence type="ECO:0000313" key="1">
    <source>
        <dbReference type="EMBL" id="GLS27454.1"/>
    </source>
</evidence>
<organism evidence="1 2">
    <name type="scientific">Marinibactrum halimedae</name>
    <dbReference type="NCBI Taxonomy" id="1444977"/>
    <lineage>
        <taxon>Bacteria</taxon>
        <taxon>Pseudomonadati</taxon>
        <taxon>Pseudomonadota</taxon>
        <taxon>Gammaproteobacteria</taxon>
        <taxon>Cellvibrionales</taxon>
        <taxon>Cellvibrionaceae</taxon>
        <taxon>Marinibactrum</taxon>
    </lineage>
</organism>
<name>A0AA37WMU0_9GAMM</name>
<dbReference type="AlphaFoldDB" id="A0AA37WMU0"/>
<comment type="caution">
    <text evidence="1">The sequence shown here is derived from an EMBL/GenBank/DDBJ whole genome shotgun (WGS) entry which is preliminary data.</text>
</comment>
<gene>
    <name evidence="1" type="ORF">GCM10007877_31730</name>
</gene>
<sequence length="86" mass="9268">MNRDSRWNALATGLALWFIQVLATSAKANFRQPAVNILINVSLRVDKNRCRDPVGKIAAVVGVGGEKSQIGHVNASLRGYVYAAMG</sequence>
<keyword evidence="2" id="KW-1185">Reference proteome</keyword>
<proteinExistence type="predicted"/>
<reference evidence="1 2" key="1">
    <citation type="journal article" date="2014" name="Int. J. Syst. Evol. Microbiol.">
        <title>Complete genome sequence of Corynebacterium casei LMG S-19264T (=DSM 44701T), isolated from a smear-ripened cheese.</title>
        <authorList>
            <consortium name="US DOE Joint Genome Institute (JGI-PGF)"/>
            <person name="Walter F."/>
            <person name="Albersmeier A."/>
            <person name="Kalinowski J."/>
            <person name="Ruckert C."/>
        </authorList>
    </citation>
    <scope>NUCLEOTIDE SEQUENCE [LARGE SCALE GENOMIC DNA]</scope>
    <source>
        <strain evidence="1 2">NBRC 110095</strain>
    </source>
</reference>
<evidence type="ECO:0000313" key="2">
    <source>
        <dbReference type="Proteomes" id="UP001156870"/>
    </source>
</evidence>
<accession>A0AA37WMU0</accession>